<gene>
    <name evidence="3" type="ORF">H4F99_09185</name>
</gene>
<feature type="transmembrane region" description="Helical" evidence="1">
    <location>
        <begin position="196"/>
        <end position="215"/>
    </location>
</feature>
<keyword evidence="1" id="KW-1133">Transmembrane helix</keyword>
<feature type="transmembrane region" description="Helical" evidence="1">
    <location>
        <begin position="221"/>
        <end position="239"/>
    </location>
</feature>
<feature type="transmembrane region" description="Helical" evidence="1">
    <location>
        <begin position="156"/>
        <end position="175"/>
    </location>
</feature>
<dbReference type="EMBL" id="JACHTE010000006">
    <property type="protein sequence ID" value="MBB1088661.1"/>
    <property type="molecule type" value="Genomic_DNA"/>
</dbReference>
<keyword evidence="3" id="KW-0482">Metalloprotease</keyword>
<keyword evidence="1" id="KW-0472">Membrane</keyword>
<dbReference type="RefSeq" id="WP_182669445.1">
    <property type="nucleotide sequence ID" value="NZ_JACHTE010000006.1"/>
</dbReference>
<dbReference type="InterPro" id="IPR052710">
    <property type="entry name" value="CAAX_protease"/>
</dbReference>
<organism evidence="3 4">
    <name type="scientific">Marilutibacter penaei</name>
    <dbReference type="NCBI Taxonomy" id="2759900"/>
    <lineage>
        <taxon>Bacteria</taxon>
        <taxon>Pseudomonadati</taxon>
        <taxon>Pseudomonadota</taxon>
        <taxon>Gammaproteobacteria</taxon>
        <taxon>Lysobacterales</taxon>
        <taxon>Lysobacteraceae</taxon>
        <taxon>Marilutibacter</taxon>
    </lineage>
</organism>
<keyword evidence="1" id="KW-0812">Transmembrane</keyword>
<dbReference type="AlphaFoldDB" id="A0A7W3U490"/>
<evidence type="ECO:0000259" key="2">
    <source>
        <dbReference type="Pfam" id="PF02517"/>
    </source>
</evidence>
<feature type="transmembrane region" description="Helical" evidence="1">
    <location>
        <begin position="246"/>
        <end position="266"/>
    </location>
</feature>
<feature type="transmembrane region" description="Helical" evidence="1">
    <location>
        <begin position="21"/>
        <end position="49"/>
    </location>
</feature>
<protein>
    <submittedName>
        <fullName evidence="3">CPBP family intramembrane metalloprotease</fullName>
    </submittedName>
</protein>
<dbReference type="PANTHER" id="PTHR36435:SF1">
    <property type="entry name" value="CAAX AMINO TERMINAL PROTEASE FAMILY PROTEIN"/>
    <property type="match status" value="1"/>
</dbReference>
<feature type="transmembrane region" description="Helical" evidence="1">
    <location>
        <begin position="76"/>
        <end position="95"/>
    </location>
</feature>
<name>A0A7W3U490_9GAMM</name>
<feature type="domain" description="CAAX prenyl protease 2/Lysostaphin resistance protein A-like" evidence="2">
    <location>
        <begin position="160"/>
        <end position="259"/>
    </location>
</feature>
<dbReference type="GO" id="GO:0004175">
    <property type="term" value="F:endopeptidase activity"/>
    <property type="evidence" value="ECO:0007669"/>
    <property type="project" value="UniProtKB-ARBA"/>
</dbReference>
<dbReference type="InterPro" id="IPR003675">
    <property type="entry name" value="Rce1/LyrA-like_dom"/>
</dbReference>
<sequence>MDAGSPVAVPPPLPVHRQSPLVGFFIDLGLALGLIFALSMVFTLGLAVWEGFAALREGRGDIDRLLQEVAQPDGVALVWLTLLATGSAALIVYALRGRASTPERQASRAALRRPATWGWTLLVGLGVLLGSAAIGWAGEQLGSQPVPTNEALIKTAFAQSPVFLVVFAALLAPAYEELLFRRVLFGRLWRAGRTGLGYALSSVSFALVHELPGLSANPWPATLQLWLTYGLMGWAFAWVYRRTGTLWAAIGAHVLNNALAVALLVAGTG</sequence>
<dbReference type="GO" id="GO:0008237">
    <property type="term" value="F:metallopeptidase activity"/>
    <property type="evidence" value="ECO:0007669"/>
    <property type="project" value="UniProtKB-KW"/>
</dbReference>
<proteinExistence type="predicted"/>
<dbReference type="Pfam" id="PF02517">
    <property type="entry name" value="Rce1-like"/>
    <property type="match status" value="1"/>
</dbReference>
<dbReference type="GO" id="GO:0006508">
    <property type="term" value="P:proteolysis"/>
    <property type="evidence" value="ECO:0007669"/>
    <property type="project" value="UniProtKB-KW"/>
</dbReference>
<feature type="transmembrane region" description="Helical" evidence="1">
    <location>
        <begin position="116"/>
        <end position="136"/>
    </location>
</feature>
<evidence type="ECO:0000256" key="1">
    <source>
        <dbReference type="SAM" id="Phobius"/>
    </source>
</evidence>
<reference evidence="3 4" key="1">
    <citation type="submission" date="2020-07" db="EMBL/GenBank/DDBJ databases">
        <authorList>
            <person name="Xu S."/>
            <person name="Li A."/>
        </authorList>
    </citation>
    <scope>NUCLEOTIDE SEQUENCE [LARGE SCALE GENOMIC DNA]</scope>
    <source>
        <strain evidence="3 4">SG-8</strain>
    </source>
</reference>
<keyword evidence="4" id="KW-1185">Reference proteome</keyword>
<evidence type="ECO:0000313" key="3">
    <source>
        <dbReference type="EMBL" id="MBB1088661.1"/>
    </source>
</evidence>
<dbReference type="GO" id="GO:0080120">
    <property type="term" value="P:CAAX-box protein maturation"/>
    <property type="evidence" value="ECO:0007669"/>
    <property type="project" value="UniProtKB-ARBA"/>
</dbReference>
<keyword evidence="3" id="KW-0378">Hydrolase</keyword>
<comment type="caution">
    <text evidence="3">The sequence shown here is derived from an EMBL/GenBank/DDBJ whole genome shotgun (WGS) entry which is preliminary data.</text>
</comment>
<dbReference type="Proteomes" id="UP000552587">
    <property type="component" value="Unassembled WGS sequence"/>
</dbReference>
<keyword evidence="3" id="KW-0645">Protease</keyword>
<evidence type="ECO:0000313" key="4">
    <source>
        <dbReference type="Proteomes" id="UP000552587"/>
    </source>
</evidence>
<dbReference type="PANTHER" id="PTHR36435">
    <property type="entry name" value="SLR1288 PROTEIN"/>
    <property type="match status" value="1"/>
</dbReference>
<accession>A0A7W3U490</accession>